<keyword evidence="5" id="KW-0472">Membrane</keyword>
<protein>
    <submittedName>
        <fullName evidence="7">Occludin</fullName>
    </submittedName>
</protein>
<proteinExistence type="inferred from homology"/>
<dbReference type="EMBL" id="REGW02000007">
    <property type="protein sequence ID" value="KAE8293983.1"/>
    <property type="molecule type" value="Genomic_DNA"/>
</dbReference>
<dbReference type="SUPFAM" id="SSF144292">
    <property type="entry name" value="occludin/ELL-like"/>
    <property type="match status" value="1"/>
</dbReference>
<keyword evidence="5" id="KW-1133">Transmembrane helix</keyword>
<gene>
    <name evidence="7" type="ORF">D5F01_LYC06925</name>
</gene>
<keyword evidence="3" id="KW-0175">Coiled coil</keyword>
<dbReference type="GO" id="GO:0032968">
    <property type="term" value="P:positive regulation of transcription elongation by RNA polymerase II"/>
    <property type="evidence" value="ECO:0007669"/>
    <property type="project" value="TreeGrafter"/>
</dbReference>
<dbReference type="Gene3D" id="6.10.140.340">
    <property type="match status" value="1"/>
</dbReference>
<evidence type="ECO:0000259" key="6">
    <source>
        <dbReference type="PROSITE" id="PS51980"/>
    </source>
</evidence>
<feature type="region of interest" description="Disordered" evidence="4">
    <location>
        <begin position="113"/>
        <end position="181"/>
    </location>
</feature>
<dbReference type="Pfam" id="PF07303">
    <property type="entry name" value="Occludin_ELL"/>
    <property type="match status" value="1"/>
</dbReference>
<comment type="similarity">
    <text evidence="1 2">Belongs to the ELL/occludin family.</text>
</comment>
<dbReference type="GO" id="GO:0042795">
    <property type="term" value="P:snRNA transcription by RNA polymerase II"/>
    <property type="evidence" value="ECO:0007669"/>
    <property type="project" value="TreeGrafter"/>
</dbReference>
<dbReference type="InterPro" id="IPR031176">
    <property type="entry name" value="ELL/occludin"/>
</dbReference>
<dbReference type="GO" id="GO:0000987">
    <property type="term" value="F:cis-regulatory region sequence-specific DNA binding"/>
    <property type="evidence" value="ECO:0007669"/>
    <property type="project" value="TreeGrafter"/>
</dbReference>
<organism evidence="7 8">
    <name type="scientific">Larimichthys crocea</name>
    <name type="common">Large yellow croaker</name>
    <name type="synonym">Pseudosciaena crocea</name>
    <dbReference type="NCBI Taxonomy" id="215358"/>
    <lineage>
        <taxon>Eukaryota</taxon>
        <taxon>Metazoa</taxon>
        <taxon>Chordata</taxon>
        <taxon>Craniata</taxon>
        <taxon>Vertebrata</taxon>
        <taxon>Euteleostomi</taxon>
        <taxon>Actinopterygii</taxon>
        <taxon>Neopterygii</taxon>
        <taxon>Teleostei</taxon>
        <taxon>Neoteleostei</taxon>
        <taxon>Acanthomorphata</taxon>
        <taxon>Eupercaria</taxon>
        <taxon>Sciaenidae</taxon>
        <taxon>Larimichthys</taxon>
    </lineage>
</organism>
<name>A0A6G0IRS5_LARCR</name>
<dbReference type="PANTHER" id="PTHR23288">
    <property type="entry name" value="OCCLUDIN AND RNA POLYMERASE II ELONGATION FACTOR ELL"/>
    <property type="match status" value="1"/>
</dbReference>
<evidence type="ECO:0000256" key="3">
    <source>
        <dbReference type="SAM" id="Coils"/>
    </source>
</evidence>
<sequence>MGGVGGFPMYNQYLYHYCFVDPQEGVAMVCGFLVVIAFGVAAFFAHKTRGKIWRYGKPNIYWEEPLVGGKASEGRDVEEWVNNVEESRSVQDAPTLLVDSSSYNEDLYDNNEYSERTTSRPSEVFSHGGGTSSSPSEGTGGGRKPSANRGKRRRRNPELDESQYETEYTTGGETGNELDGEEWESAYPAIRSDAERHDYKREFDADLKEYKRLCAEMDDINDHLNKLSRQLDTLDDTSAKYQAVAEEYNQVEGSEADYQSKKKQCRRLRHKLFHIKRMVKDYDRNHP</sequence>
<keyword evidence="5" id="KW-0812">Transmembrane</keyword>
<accession>A0A6G0IRS5</accession>
<evidence type="ECO:0000256" key="2">
    <source>
        <dbReference type="PROSITE-ProRule" id="PRU01324"/>
    </source>
</evidence>
<evidence type="ECO:0000256" key="4">
    <source>
        <dbReference type="SAM" id="MobiDB-lite"/>
    </source>
</evidence>
<comment type="caution">
    <text evidence="7">The sequence shown here is derived from an EMBL/GenBank/DDBJ whole genome shotgun (WGS) entry which is preliminary data.</text>
</comment>
<feature type="coiled-coil region" evidence="3">
    <location>
        <begin position="210"/>
        <end position="237"/>
    </location>
</feature>
<dbReference type="Proteomes" id="UP000424527">
    <property type="component" value="Unassembled WGS sequence"/>
</dbReference>
<evidence type="ECO:0000256" key="5">
    <source>
        <dbReference type="SAM" id="Phobius"/>
    </source>
</evidence>
<keyword evidence="8" id="KW-1185">Reference proteome</keyword>
<feature type="domain" description="OCEL" evidence="6">
    <location>
        <begin position="181"/>
        <end position="287"/>
    </location>
</feature>
<dbReference type="AlphaFoldDB" id="A0A6G0IRS5"/>
<evidence type="ECO:0000313" key="8">
    <source>
        <dbReference type="Proteomes" id="UP000424527"/>
    </source>
</evidence>
<reference evidence="7 8" key="1">
    <citation type="submission" date="2019-07" db="EMBL/GenBank/DDBJ databases">
        <title>Chromosome genome assembly for large yellow croaker.</title>
        <authorList>
            <person name="Xiao S."/>
        </authorList>
    </citation>
    <scope>NUCLEOTIDE SEQUENCE [LARGE SCALE GENOMIC DNA]</scope>
    <source>
        <strain evidence="7">JMULYC20181020</strain>
        <tissue evidence="7">Muscle</tissue>
    </source>
</reference>
<feature type="transmembrane region" description="Helical" evidence="5">
    <location>
        <begin position="25"/>
        <end position="45"/>
    </location>
</feature>
<dbReference type="PROSITE" id="PS51980">
    <property type="entry name" value="OCEL"/>
    <property type="match status" value="1"/>
</dbReference>
<dbReference type="PANTHER" id="PTHR23288:SF6">
    <property type="entry name" value="OCCLUDIN"/>
    <property type="match status" value="1"/>
</dbReference>
<dbReference type="GO" id="GO:0008023">
    <property type="term" value="C:transcription elongation factor complex"/>
    <property type="evidence" value="ECO:0007669"/>
    <property type="project" value="TreeGrafter"/>
</dbReference>
<evidence type="ECO:0000313" key="7">
    <source>
        <dbReference type="EMBL" id="KAE8293983.1"/>
    </source>
</evidence>
<evidence type="ECO:0000256" key="1">
    <source>
        <dbReference type="ARBA" id="ARBA00009171"/>
    </source>
</evidence>
<dbReference type="InterPro" id="IPR010844">
    <property type="entry name" value="Occludin_ELL"/>
</dbReference>